<proteinExistence type="predicted"/>
<reference evidence="1 2" key="1">
    <citation type="submission" date="2014-02" db="EMBL/GenBank/DDBJ databases">
        <authorList>
            <person name="Sears C."/>
            <person name="Carroll K."/>
            <person name="Sack B.R."/>
            <person name="Qadri F."/>
            <person name="Myers L.L."/>
            <person name="Chung G.-T."/>
            <person name="Escheverria P."/>
            <person name="Fraser C.M."/>
            <person name="Sadzewicz L."/>
            <person name="Shefchek K.A."/>
            <person name="Tallon L."/>
            <person name="Das S.P."/>
            <person name="Daugherty S."/>
            <person name="Mongodin E.F."/>
        </authorList>
    </citation>
    <scope>NUCLEOTIDE SEQUENCE [LARGE SCALE GENOMIC DNA]</scope>
    <source>
        <strain evidence="1 2">3976T8</strain>
    </source>
</reference>
<dbReference type="Proteomes" id="UP000020938">
    <property type="component" value="Unassembled WGS sequence"/>
</dbReference>
<evidence type="ECO:0000313" key="2">
    <source>
        <dbReference type="Proteomes" id="UP000020938"/>
    </source>
</evidence>
<dbReference type="PATRIC" id="fig|1339314.3.peg.4077"/>
<protein>
    <submittedName>
        <fullName evidence="1">Uncharacterized protein</fullName>
    </submittedName>
</protein>
<accession>A0A016E3H1</accession>
<gene>
    <name evidence="1" type="ORF">M123_3927</name>
</gene>
<name>A0A016E3H1_BACFG</name>
<dbReference type="AlphaFoldDB" id="A0A016E3H1"/>
<organism evidence="1 2">
    <name type="scientific">Bacteroides fragilis str. 3976T8</name>
    <dbReference type="NCBI Taxonomy" id="1339314"/>
    <lineage>
        <taxon>Bacteria</taxon>
        <taxon>Pseudomonadati</taxon>
        <taxon>Bacteroidota</taxon>
        <taxon>Bacteroidia</taxon>
        <taxon>Bacteroidales</taxon>
        <taxon>Bacteroidaceae</taxon>
        <taxon>Bacteroides</taxon>
    </lineage>
</organism>
<evidence type="ECO:0000313" key="1">
    <source>
        <dbReference type="EMBL" id="EXZ71676.1"/>
    </source>
</evidence>
<dbReference type="EMBL" id="JGDS01000064">
    <property type="protein sequence ID" value="EXZ71676.1"/>
    <property type="molecule type" value="Genomic_DNA"/>
</dbReference>
<comment type="caution">
    <text evidence="1">The sequence shown here is derived from an EMBL/GenBank/DDBJ whole genome shotgun (WGS) entry which is preliminary data.</text>
</comment>
<sequence>MKVCRAKARTDFFCVLTSPLSSKQTLPDGNRQCPHTVIERS</sequence>